<dbReference type="InterPro" id="IPR000119">
    <property type="entry name" value="Hist_DNA-bd"/>
</dbReference>
<dbReference type="SMART" id="SM00411">
    <property type="entry name" value="BHL"/>
    <property type="match status" value="1"/>
</dbReference>
<accession>U7D6E5</accession>
<gene>
    <name evidence="5" type="ORF">CALK_1944</name>
</gene>
<keyword evidence="2" id="KW-0226">DNA condensation</keyword>
<dbReference type="GO" id="GO:0005829">
    <property type="term" value="C:cytosol"/>
    <property type="evidence" value="ECO:0007669"/>
    <property type="project" value="TreeGrafter"/>
</dbReference>
<proteinExistence type="inferred from homology"/>
<reference evidence="5 6" key="1">
    <citation type="journal article" date="2013" name="Environ. Microbiol.">
        <title>Genome analysis of Chitinivibrio alkaliphilus gen. nov., sp. nov., a novel extremely haloalkaliphilic anaerobic chitinolytic bacterium from the candidate phylum Termite Group 3.</title>
        <authorList>
            <person name="Sorokin D.Y."/>
            <person name="Gumerov V.M."/>
            <person name="Rakitin A.L."/>
            <person name="Beletsky A.V."/>
            <person name="Damste J.S."/>
            <person name="Muyzer G."/>
            <person name="Mardanov A.V."/>
            <person name="Ravin N.V."/>
        </authorList>
    </citation>
    <scope>NUCLEOTIDE SEQUENCE [LARGE SCALE GENOMIC DNA]</scope>
    <source>
        <strain evidence="5 6">ACht1</strain>
    </source>
</reference>
<protein>
    <submittedName>
        <fullName evidence="5">DNA-binding protein HU</fullName>
    </submittedName>
</protein>
<dbReference type="PROSITE" id="PS00045">
    <property type="entry name" value="HISTONE_LIKE"/>
    <property type="match status" value="1"/>
</dbReference>
<dbReference type="STRING" id="1313304.CALK_1944"/>
<dbReference type="GO" id="GO:0003677">
    <property type="term" value="F:DNA binding"/>
    <property type="evidence" value="ECO:0007669"/>
    <property type="project" value="UniProtKB-KW"/>
</dbReference>
<evidence type="ECO:0000313" key="5">
    <source>
        <dbReference type="EMBL" id="ERP31146.1"/>
    </source>
</evidence>
<dbReference type="PRINTS" id="PR01727">
    <property type="entry name" value="DNABINDINGHU"/>
</dbReference>
<dbReference type="GO" id="GO:0030261">
    <property type="term" value="P:chromosome condensation"/>
    <property type="evidence" value="ECO:0007669"/>
    <property type="project" value="UniProtKB-KW"/>
</dbReference>
<dbReference type="GO" id="GO:0030527">
    <property type="term" value="F:structural constituent of chromatin"/>
    <property type="evidence" value="ECO:0007669"/>
    <property type="project" value="InterPro"/>
</dbReference>
<dbReference type="RefSeq" id="WP_022637365.1">
    <property type="nucleotide sequence ID" value="NZ_ASJR01000018.1"/>
</dbReference>
<comment type="caution">
    <text evidence="5">The sequence shown here is derived from an EMBL/GenBank/DDBJ whole genome shotgun (WGS) entry which is preliminary data.</text>
</comment>
<dbReference type="Proteomes" id="UP000017148">
    <property type="component" value="Unassembled WGS sequence"/>
</dbReference>
<evidence type="ECO:0000256" key="1">
    <source>
        <dbReference type="ARBA" id="ARBA00010529"/>
    </source>
</evidence>
<dbReference type="PANTHER" id="PTHR33175:SF3">
    <property type="entry name" value="DNA-BINDING PROTEIN HU-BETA"/>
    <property type="match status" value="1"/>
</dbReference>
<organism evidence="5 6">
    <name type="scientific">Chitinivibrio alkaliphilus ACht1</name>
    <dbReference type="NCBI Taxonomy" id="1313304"/>
    <lineage>
        <taxon>Bacteria</taxon>
        <taxon>Pseudomonadati</taxon>
        <taxon>Fibrobacterota</taxon>
        <taxon>Chitinivibrionia</taxon>
        <taxon>Chitinivibrionales</taxon>
        <taxon>Chitinivibrionaceae</taxon>
        <taxon>Chitinivibrio</taxon>
    </lineage>
</organism>
<dbReference type="CDD" id="cd13831">
    <property type="entry name" value="HU"/>
    <property type="match status" value="1"/>
</dbReference>
<dbReference type="InterPro" id="IPR020816">
    <property type="entry name" value="Histone-like_DNA-bd_CS"/>
</dbReference>
<dbReference type="PATRIC" id="fig|1313304.3.peg.1849"/>
<dbReference type="eggNOG" id="COG0776">
    <property type="taxonomic scope" value="Bacteria"/>
</dbReference>
<dbReference type="Gene3D" id="4.10.520.10">
    <property type="entry name" value="IHF-like DNA-binding proteins"/>
    <property type="match status" value="1"/>
</dbReference>
<dbReference type="PANTHER" id="PTHR33175">
    <property type="entry name" value="DNA-BINDING PROTEIN HU"/>
    <property type="match status" value="1"/>
</dbReference>
<dbReference type="SUPFAM" id="SSF47729">
    <property type="entry name" value="IHF-like DNA-binding proteins"/>
    <property type="match status" value="1"/>
</dbReference>
<dbReference type="Pfam" id="PF00216">
    <property type="entry name" value="Bac_DNA_binding"/>
    <property type="match status" value="1"/>
</dbReference>
<dbReference type="EMBL" id="ASJR01000018">
    <property type="protein sequence ID" value="ERP31146.1"/>
    <property type="molecule type" value="Genomic_DNA"/>
</dbReference>
<evidence type="ECO:0000313" key="6">
    <source>
        <dbReference type="Proteomes" id="UP000017148"/>
    </source>
</evidence>
<sequence length="93" mass="10201">MNKTQFIDAVADDCGIAKRDVEKVIKSFMDTIQDTLAKDSSESIQFIGFGSFTVAERKARKGFNPQTKEEIEIPASKTVKFKPGAALKDAVNS</sequence>
<evidence type="ECO:0000256" key="2">
    <source>
        <dbReference type="ARBA" id="ARBA00023067"/>
    </source>
</evidence>
<keyword evidence="3 5" id="KW-0238">DNA-binding</keyword>
<comment type="similarity">
    <text evidence="1 4">Belongs to the bacterial histone-like protein family.</text>
</comment>
<keyword evidence="6" id="KW-1185">Reference proteome</keyword>
<evidence type="ECO:0000256" key="3">
    <source>
        <dbReference type="ARBA" id="ARBA00023125"/>
    </source>
</evidence>
<dbReference type="InterPro" id="IPR010992">
    <property type="entry name" value="IHF-like_DNA-bd_dom_sf"/>
</dbReference>
<evidence type="ECO:0000256" key="4">
    <source>
        <dbReference type="RuleBase" id="RU003939"/>
    </source>
</evidence>
<dbReference type="OrthoDB" id="9804203at2"/>
<dbReference type="AlphaFoldDB" id="U7D6E5"/>
<name>U7D6E5_9BACT</name>